<dbReference type="Pfam" id="PF01909">
    <property type="entry name" value="NTP_transf_2"/>
    <property type="match status" value="1"/>
</dbReference>
<reference evidence="2 3" key="1">
    <citation type="journal article" date="2018" name="ACS Chem. Biol.">
        <title>Ketoreductase domain dysfunction expands chemodiversity: malyngamide biosynthesis in the cyanobacterium Okeania hirsuta.</title>
        <authorList>
            <person name="Moss N.A."/>
            <person name="Leao T."/>
            <person name="Rankin M."/>
            <person name="McCullough T.M."/>
            <person name="Qu P."/>
            <person name="Korobeynikov A."/>
            <person name="Smith J.L."/>
            <person name="Gerwick L."/>
            <person name="Gerwick W.H."/>
        </authorList>
    </citation>
    <scope>NUCLEOTIDE SEQUENCE [LARGE SCALE GENOMIC DNA]</scope>
    <source>
        <strain evidence="2 3">PAB10Feb10-1</strain>
    </source>
</reference>
<comment type="caution">
    <text evidence="2">The sequence shown here is derived from an EMBL/GenBank/DDBJ whole genome shotgun (WGS) entry which is preliminary data.</text>
</comment>
<proteinExistence type="predicted"/>
<feature type="domain" description="Polymerase nucleotidyl transferase" evidence="1">
    <location>
        <begin position="23"/>
        <end position="82"/>
    </location>
</feature>
<organism evidence="2 3">
    <name type="scientific">Okeania hirsuta</name>
    <dbReference type="NCBI Taxonomy" id="1458930"/>
    <lineage>
        <taxon>Bacteria</taxon>
        <taxon>Bacillati</taxon>
        <taxon>Cyanobacteriota</taxon>
        <taxon>Cyanophyceae</taxon>
        <taxon>Oscillatoriophycideae</taxon>
        <taxon>Oscillatoriales</taxon>
        <taxon>Microcoleaceae</taxon>
        <taxon>Okeania</taxon>
    </lineage>
</organism>
<dbReference type="InterPro" id="IPR052548">
    <property type="entry name" value="Type_VII_TA_antitoxin"/>
</dbReference>
<dbReference type="AlphaFoldDB" id="A0A3N6PE88"/>
<keyword evidence="3" id="KW-1185">Reference proteome</keyword>
<dbReference type="GO" id="GO:0016779">
    <property type="term" value="F:nucleotidyltransferase activity"/>
    <property type="evidence" value="ECO:0007669"/>
    <property type="project" value="InterPro"/>
</dbReference>
<dbReference type="PANTHER" id="PTHR33933:SF1">
    <property type="entry name" value="PROTEIN ADENYLYLTRANSFERASE MNTA-RELATED"/>
    <property type="match status" value="1"/>
</dbReference>
<dbReference type="CDD" id="cd05403">
    <property type="entry name" value="NT_KNTase_like"/>
    <property type="match status" value="1"/>
</dbReference>
<dbReference type="PANTHER" id="PTHR33933">
    <property type="entry name" value="NUCLEOTIDYLTRANSFERASE"/>
    <property type="match status" value="1"/>
</dbReference>
<dbReference type="EMBL" id="RCBY01000030">
    <property type="protein sequence ID" value="RQH48267.1"/>
    <property type="molecule type" value="Genomic_DNA"/>
</dbReference>
<evidence type="ECO:0000313" key="3">
    <source>
        <dbReference type="Proteomes" id="UP000269154"/>
    </source>
</evidence>
<accession>A0A3N6PE88</accession>
<sequence length="119" mass="13640">MDNIPLCTVENLGQHQKLGEILTRVKQEFKQIYQDNFISLILFGSQARGDAKPDSDIDVLVVLKENNNLDNKHQKIIEFISDICIEYGMLVSCVYVSESQFQQEKSPLLLNIHQEGIFL</sequence>
<evidence type="ECO:0000259" key="1">
    <source>
        <dbReference type="Pfam" id="PF01909"/>
    </source>
</evidence>
<dbReference type="InterPro" id="IPR043519">
    <property type="entry name" value="NT_sf"/>
</dbReference>
<protein>
    <submittedName>
        <fullName evidence="2">Nucleotidyltransferase domain-containing protein</fullName>
    </submittedName>
</protein>
<dbReference type="Proteomes" id="UP000269154">
    <property type="component" value="Unassembled WGS sequence"/>
</dbReference>
<name>A0A3N6PE88_9CYAN</name>
<dbReference type="InterPro" id="IPR002934">
    <property type="entry name" value="Polymerase_NTP_transf_dom"/>
</dbReference>
<dbReference type="Gene3D" id="3.30.460.10">
    <property type="entry name" value="Beta Polymerase, domain 2"/>
    <property type="match status" value="1"/>
</dbReference>
<gene>
    <name evidence="2" type="ORF">D5R40_07790</name>
</gene>
<dbReference type="OrthoDB" id="463845at2"/>
<dbReference type="SUPFAM" id="SSF81301">
    <property type="entry name" value="Nucleotidyltransferase"/>
    <property type="match status" value="1"/>
</dbReference>
<dbReference type="RefSeq" id="WP_124154447.1">
    <property type="nucleotide sequence ID" value="NZ_CAWOLW010000224.1"/>
</dbReference>
<evidence type="ECO:0000313" key="2">
    <source>
        <dbReference type="EMBL" id="RQH48267.1"/>
    </source>
</evidence>
<keyword evidence="2" id="KW-0808">Transferase</keyword>